<dbReference type="SMART" id="SM00363">
    <property type="entry name" value="S4"/>
    <property type="match status" value="1"/>
</dbReference>
<dbReference type="PANTHER" id="PTHR13633">
    <property type="entry name" value="MITOCHONDRIAL TRANSCRIPTION RESCUE FACTOR 1"/>
    <property type="match status" value="1"/>
</dbReference>
<dbReference type="RefSeq" id="WP_245736804.1">
    <property type="nucleotide sequence ID" value="NZ_FOTY01000002.1"/>
</dbReference>
<evidence type="ECO:0000259" key="2">
    <source>
        <dbReference type="SMART" id="SM00363"/>
    </source>
</evidence>
<reference evidence="3 4" key="1">
    <citation type="submission" date="2016-10" db="EMBL/GenBank/DDBJ databases">
        <authorList>
            <person name="de Groot N.N."/>
        </authorList>
    </citation>
    <scope>NUCLEOTIDE SEQUENCE [LARGE SCALE GENOMIC DNA]</scope>
    <source>
        <strain evidence="3 4">CGMCC 1.6134</strain>
    </source>
</reference>
<dbReference type="InterPro" id="IPR040591">
    <property type="entry name" value="RqcP2_RBD"/>
</dbReference>
<keyword evidence="1" id="KW-0694">RNA-binding</keyword>
<dbReference type="CDD" id="cd00165">
    <property type="entry name" value="S4"/>
    <property type="match status" value="1"/>
</dbReference>
<evidence type="ECO:0000313" key="4">
    <source>
        <dbReference type="Proteomes" id="UP000199668"/>
    </source>
</evidence>
<dbReference type="GO" id="GO:0003723">
    <property type="term" value="F:RNA binding"/>
    <property type="evidence" value="ECO:0007669"/>
    <property type="project" value="UniProtKB-KW"/>
</dbReference>
<dbReference type="InterPro" id="IPR048443">
    <property type="entry name" value="RqcP2_N"/>
</dbReference>
<dbReference type="Gene3D" id="3.30.1370.160">
    <property type="match status" value="1"/>
</dbReference>
<dbReference type="AlphaFoldDB" id="A0A1I4IY81"/>
<dbReference type="InterPro" id="IPR002942">
    <property type="entry name" value="S4_RNA-bd"/>
</dbReference>
<evidence type="ECO:0000313" key="3">
    <source>
        <dbReference type="EMBL" id="SFL59230.1"/>
    </source>
</evidence>
<dbReference type="Pfam" id="PF01479">
    <property type="entry name" value="S4"/>
    <property type="match status" value="1"/>
</dbReference>
<dbReference type="Gene3D" id="3.10.290.10">
    <property type="entry name" value="RNA-binding S4 domain"/>
    <property type="match status" value="1"/>
</dbReference>
<dbReference type="PANTHER" id="PTHR13633:SF3">
    <property type="entry name" value="MITOCHONDRIAL TRANSCRIPTION RESCUE FACTOR 1"/>
    <property type="match status" value="1"/>
</dbReference>
<dbReference type="SUPFAM" id="SSF55174">
    <property type="entry name" value="Alpha-L RNA-binding motif"/>
    <property type="match status" value="1"/>
</dbReference>
<dbReference type="Proteomes" id="UP000199668">
    <property type="component" value="Unassembled WGS sequence"/>
</dbReference>
<dbReference type="EMBL" id="FOTY01000002">
    <property type="protein sequence ID" value="SFL59230.1"/>
    <property type="molecule type" value="Genomic_DNA"/>
</dbReference>
<dbReference type="STRING" id="266892.SAMN04488054_102291"/>
<keyword evidence="4" id="KW-1185">Reference proteome</keyword>
<gene>
    <name evidence="3" type="ORF">SAMN04488054_102291</name>
</gene>
<dbReference type="Gene3D" id="3.30.70.330">
    <property type="match status" value="1"/>
</dbReference>
<sequence length="263" mass="30397">MMPVLEHFRKEEHPFVEQALEWKNTVETMYQRRLTGFLNPREQDILASIVGRDEVVYLSFWGGQEHCERKRALLYPFYEEINEGDFDIHLFQITYPQKFVSLSHPDVLGSLTGLGLKREKYGDIVKGDGIFHFTAAGDVSLYIEMNLEQVGKASVRTELLPLSEMLPMEDHWEEVHTTVSSLRLDVMVAGMYQLSRSKALPFIEKGRVKVNWRTEDKPSFTLEPGDYISVRGKGRRKFIDSAGETKKQRIRITYGTKTDNTNT</sequence>
<dbReference type="Pfam" id="PF17774">
    <property type="entry name" value="YlmH_RBD"/>
    <property type="match status" value="1"/>
</dbReference>
<dbReference type="InterPro" id="IPR036986">
    <property type="entry name" value="S4_RNA-bd_sf"/>
</dbReference>
<dbReference type="Pfam" id="PF21278">
    <property type="entry name" value="YlmH_1st"/>
    <property type="match status" value="1"/>
</dbReference>
<feature type="domain" description="RNA-binding S4" evidence="2">
    <location>
        <begin position="182"/>
        <end position="244"/>
    </location>
</feature>
<name>A0A1I4IY81_9BACI</name>
<accession>A0A1I4IY81</accession>
<organism evidence="3 4">
    <name type="scientific">Salibacterium qingdaonense</name>
    <dbReference type="NCBI Taxonomy" id="266892"/>
    <lineage>
        <taxon>Bacteria</taxon>
        <taxon>Bacillati</taxon>
        <taxon>Bacillota</taxon>
        <taxon>Bacilli</taxon>
        <taxon>Bacillales</taxon>
        <taxon>Bacillaceae</taxon>
    </lineage>
</organism>
<evidence type="ECO:0000256" key="1">
    <source>
        <dbReference type="PROSITE-ProRule" id="PRU00182"/>
    </source>
</evidence>
<dbReference type="InterPro" id="IPR012677">
    <property type="entry name" value="Nucleotide-bd_a/b_plait_sf"/>
</dbReference>
<protein>
    <submittedName>
        <fullName evidence="3">RNA-binding protein YlmH, contains S4-like domain</fullName>
    </submittedName>
</protein>
<dbReference type="PROSITE" id="PS50889">
    <property type="entry name" value="S4"/>
    <property type="match status" value="1"/>
</dbReference>
<proteinExistence type="predicted"/>